<evidence type="ECO:0000256" key="12">
    <source>
        <dbReference type="SAM" id="Phobius"/>
    </source>
</evidence>
<dbReference type="Pfam" id="PF02535">
    <property type="entry name" value="Zip"/>
    <property type="match status" value="1"/>
</dbReference>
<feature type="transmembrane region" description="Helical" evidence="12">
    <location>
        <begin position="299"/>
        <end position="319"/>
    </location>
</feature>
<dbReference type="GO" id="GO:0016020">
    <property type="term" value="C:membrane"/>
    <property type="evidence" value="ECO:0007669"/>
    <property type="project" value="UniProtKB-SubCell"/>
</dbReference>
<evidence type="ECO:0000313" key="13">
    <source>
        <dbReference type="EMBL" id="KAJ3594020.1"/>
    </source>
</evidence>
<evidence type="ECO:0000256" key="7">
    <source>
        <dbReference type="ARBA" id="ARBA00034634"/>
    </source>
</evidence>
<evidence type="ECO:0000256" key="2">
    <source>
        <dbReference type="ARBA" id="ARBA00006939"/>
    </source>
</evidence>
<feature type="transmembrane region" description="Helical" evidence="12">
    <location>
        <begin position="153"/>
        <end position="170"/>
    </location>
</feature>
<dbReference type="PANTHER" id="PTHR16950">
    <property type="entry name" value="ZINC TRANSPORTER SLC39A7 HISTIDINE-RICH MEMBRANE PROTEIN KE4"/>
    <property type="match status" value="1"/>
</dbReference>
<keyword evidence="6 12" id="KW-0472">Membrane</keyword>
<evidence type="ECO:0000256" key="9">
    <source>
        <dbReference type="ARBA" id="ARBA00042542"/>
    </source>
</evidence>
<dbReference type="PANTHER" id="PTHR16950:SF16">
    <property type="entry name" value="ZINC TRANSPORTER ZIP13"/>
    <property type="match status" value="1"/>
</dbReference>
<dbReference type="GO" id="GO:0005385">
    <property type="term" value="F:zinc ion transmembrane transporter activity"/>
    <property type="evidence" value="ECO:0007669"/>
    <property type="project" value="TreeGrafter"/>
</dbReference>
<dbReference type="Proteomes" id="UP001148018">
    <property type="component" value="Unassembled WGS sequence"/>
</dbReference>
<comment type="caution">
    <text evidence="13">The sequence shown here is derived from an EMBL/GenBank/DDBJ whole genome shotgun (WGS) entry which is preliminary data.</text>
</comment>
<feature type="transmembrane region" description="Helical" evidence="12">
    <location>
        <begin position="357"/>
        <end position="378"/>
    </location>
</feature>
<evidence type="ECO:0000256" key="11">
    <source>
        <dbReference type="SAM" id="MobiDB-lite"/>
    </source>
</evidence>
<name>A0A9Q0DVN1_9TELE</name>
<keyword evidence="3 12" id="KW-0812">Transmembrane</keyword>
<sequence length="379" mass="40031">MKAAGRLKPSWALATVFVGVTLTVLTSRCASGNQKMTQTAMSQSTAAAAGPGNSLLEDLLSFQLLADLFSSEKAEVWLYSLGGSIAVGLSGILPLLVIPMEAGAALKTQAGGQRLKQLLSFAIGGLLGDVFLHLLPEAWTLCNRSDGSRHHNYMVQGLWVIGGLLLFLVLEKMFPDQKDAEPAPTAGLEASLTVLSGSISSGESQRSVMNGKRGDPLASSKPQRGSHTIKTSGYLNLLANCIDNFTHGLAVAGSFLVSKKVGFLTTFAILLHEIPHEMGDFAILLRAGFDRWSAARMQLFTALGGVVGASAALCCQSPQNTENATAWILPFTSGGFLYIALVNVVPDLLDESDLRHSLMQVALMCLGVAVMALLSVIVD</sequence>
<evidence type="ECO:0000256" key="1">
    <source>
        <dbReference type="ARBA" id="ARBA00004141"/>
    </source>
</evidence>
<dbReference type="EMBL" id="JANIIK010000112">
    <property type="protein sequence ID" value="KAJ3594020.1"/>
    <property type="molecule type" value="Genomic_DNA"/>
</dbReference>
<keyword evidence="4" id="KW-0862">Zinc</keyword>
<feature type="transmembrane region" description="Helical" evidence="12">
    <location>
        <begin position="76"/>
        <end position="98"/>
    </location>
</feature>
<evidence type="ECO:0000256" key="3">
    <source>
        <dbReference type="ARBA" id="ARBA00022692"/>
    </source>
</evidence>
<evidence type="ECO:0000256" key="8">
    <source>
        <dbReference type="ARBA" id="ARBA00040592"/>
    </source>
</evidence>
<keyword evidence="4" id="KW-0406">Ion transport</keyword>
<organism evidence="13 14">
    <name type="scientific">Muraenolepis orangiensis</name>
    <name type="common">Patagonian moray cod</name>
    <dbReference type="NCBI Taxonomy" id="630683"/>
    <lineage>
        <taxon>Eukaryota</taxon>
        <taxon>Metazoa</taxon>
        <taxon>Chordata</taxon>
        <taxon>Craniata</taxon>
        <taxon>Vertebrata</taxon>
        <taxon>Euteleostomi</taxon>
        <taxon>Actinopterygii</taxon>
        <taxon>Neopterygii</taxon>
        <taxon>Teleostei</taxon>
        <taxon>Neoteleostei</taxon>
        <taxon>Acanthomorphata</taxon>
        <taxon>Zeiogadaria</taxon>
        <taxon>Gadariae</taxon>
        <taxon>Gadiformes</taxon>
        <taxon>Muraenolepidoidei</taxon>
        <taxon>Muraenolepididae</taxon>
        <taxon>Muraenolepis</taxon>
    </lineage>
</organism>
<evidence type="ECO:0000256" key="6">
    <source>
        <dbReference type="ARBA" id="ARBA00023136"/>
    </source>
</evidence>
<keyword evidence="4" id="KW-0813">Transport</keyword>
<dbReference type="InterPro" id="IPR003689">
    <property type="entry name" value="ZIP"/>
</dbReference>
<gene>
    <name evidence="13" type="ORF">NHX12_006352</name>
</gene>
<keyword evidence="14" id="KW-1185">Reference proteome</keyword>
<accession>A0A9Q0DVN1</accession>
<comment type="similarity">
    <text evidence="2">Belongs to the ZIP transporter (TC 2.A.5) family.</text>
</comment>
<dbReference type="GO" id="GO:0006882">
    <property type="term" value="P:intracellular zinc ion homeostasis"/>
    <property type="evidence" value="ECO:0007669"/>
    <property type="project" value="TreeGrafter"/>
</dbReference>
<evidence type="ECO:0000313" key="14">
    <source>
        <dbReference type="Proteomes" id="UP001148018"/>
    </source>
</evidence>
<proteinExistence type="inferred from homology"/>
<feature type="region of interest" description="Disordered" evidence="11">
    <location>
        <begin position="199"/>
        <end position="227"/>
    </location>
</feature>
<evidence type="ECO:0000256" key="4">
    <source>
        <dbReference type="ARBA" id="ARBA00022906"/>
    </source>
</evidence>
<dbReference type="OrthoDB" id="200954at2759"/>
<protein>
    <recommendedName>
        <fullName evidence="8">Zinc transporter ZIP13</fullName>
    </recommendedName>
    <alternativeName>
        <fullName evidence="9">Solute carrier family 39 member 13</fullName>
    </alternativeName>
    <alternativeName>
        <fullName evidence="10">Zrt- and Irt-like protein 13</fullName>
    </alternativeName>
</protein>
<comment type="subcellular location">
    <subcellularLocation>
        <location evidence="1">Membrane</location>
        <topology evidence="1">Multi-pass membrane protein</topology>
    </subcellularLocation>
</comment>
<keyword evidence="4" id="KW-0864">Zinc transport</keyword>
<evidence type="ECO:0000256" key="10">
    <source>
        <dbReference type="ARBA" id="ARBA00042972"/>
    </source>
</evidence>
<dbReference type="AlphaFoldDB" id="A0A9Q0DVN1"/>
<reference evidence="13" key="1">
    <citation type="submission" date="2022-07" db="EMBL/GenBank/DDBJ databases">
        <title>Chromosome-level genome of Muraenolepis orangiensis.</title>
        <authorList>
            <person name="Kim J."/>
        </authorList>
    </citation>
    <scope>NUCLEOTIDE SEQUENCE</scope>
    <source>
        <strain evidence="13">KU_S4_2022</strain>
        <tissue evidence="13">Muscle</tissue>
    </source>
</reference>
<evidence type="ECO:0000256" key="5">
    <source>
        <dbReference type="ARBA" id="ARBA00022989"/>
    </source>
</evidence>
<comment type="catalytic activity">
    <reaction evidence="7">
        <text>Zn(2+)(in) = Zn(2+)(out)</text>
        <dbReference type="Rhea" id="RHEA:29351"/>
        <dbReference type="ChEBI" id="CHEBI:29105"/>
    </reaction>
</comment>
<keyword evidence="5 12" id="KW-1133">Transmembrane helix</keyword>
<feature type="transmembrane region" description="Helical" evidence="12">
    <location>
        <begin position="325"/>
        <end position="345"/>
    </location>
</feature>